<evidence type="ECO:0000313" key="1">
    <source>
        <dbReference type="EMBL" id="KAG9699131.1"/>
    </source>
</evidence>
<dbReference type="Proteomes" id="UP000779574">
    <property type="component" value="Unassembled WGS sequence"/>
</dbReference>
<gene>
    <name evidence="1" type="ORF">KCU76_g1723</name>
</gene>
<sequence length="188" mass="20959">MHAAAHILQTRHLESLVPAGLSAEAQKSIWYLTTEDLESFRINLVKTREMTAVIEAALQQLNTEIHNINISGPISTAVDPIKRAIRKCKEVVESAMESARTQEEVSRALIEQGRFGDALTAINEGLIVIGELKKPLVGIRDQLNNLSAKGRTIVTESLRQMGFDKEIEAWDTSVTEWTGRMVLPTWKL</sequence>
<dbReference type="EMBL" id="JAHFXF010000039">
    <property type="protein sequence ID" value="KAG9699131.1"/>
    <property type="molecule type" value="Genomic_DNA"/>
</dbReference>
<organism evidence="1 2">
    <name type="scientific">Aureobasidium melanogenum</name>
    <name type="common">Aureobasidium pullulans var. melanogenum</name>
    <dbReference type="NCBI Taxonomy" id="46634"/>
    <lineage>
        <taxon>Eukaryota</taxon>
        <taxon>Fungi</taxon>
        <taxon>Dikarya</taxon>
        <taxon>Ascomycota</taxon>
        <taxon>Pezizomycotina</taxon>
        <taxon>Dothideomycetes</taxon>
        <taxon>Dothideomycetidae</taxon>
        <taxon>Dothideales</taxon>
        <taxon>Saccotheciaceae</taxon>
        <taxon>Aureobasidium</taxon>
    </lineage>
</organism>
<reference evidence="1" key="1">
    <citation type="journal article" date="2021" name="J Fungi (Basel)">
        <title>Virulence traits and population genomics of the black yeast Aureobasidium melanogenum.</title>
        <authorList>
            <person name="Cernosa A."/>
            <person name="Sun X."/>
            <person name="Gostincar C."/>
            <person name="Fang C."/>
            <person name="Gunde-Cimerman N."/>
            <person name="Song Z."/>
        </authorList>
    </citation>
    <scope>NUCLEOTIDE SEQUENCE</scope>
    <source>
        <strain evidence="1">EXF-9911</strain>
    </source>
</reference>
<dbReference type="AlphaFoldDB" id="A0A9P8EU93"/>
<comment type="caution">
    <text evidence="1">The sequence shown here is derived from an EMBL/GenBank/DDBJ whole genome shotgun (WGS) entry which is preliminary data.</text>
</comment>
<feature type="non-terminal residue" evidence="1">
    <location>
        <position position="188"/>
    </location>
</feature>
<proteinExistence type="predicted"/>
<protein>
    <submittedName>
        <fullName evidence="1">Uncharacterized protein</fullName>
    </submittedName>
</protein>
<reference evidence="1" key="2">
    <citation type="submission" date="2021-08" db="EMBL/GenBank/DDBJ databases">
        <authorList>
            <person name="Gostincar C."/>
            <person name="Sun X."/>
            <person name="Song Z."/>
            <person name="Gunde-Cimerman N."/>
        </authorList>
    </citation>
    <scope>NUCLEOTIDE SEQUENCE</scope>
    <source>
        <strain evidence="1">EXF-9911</strain>
    </source>
</reference>
<evidence type="ECO:0000313" key="2">
    <source>
        <dbReference type="Proteomes" id="UP000779574"/>
    </source>
</evidence>
<accession>A0A9P8EU93</accession>
<dbReference type="OrthoDB" id="3829546at2759"/>
<name>A0A9P8EU93_AURME</name>